<evidence type="ECO:0000256" key="10">
    <source>
        <dbReference type="ARBA" id="ARBA00072370"/>
    </source>
</evidence>
<dbReference type="GO" id="GO:0000724">
    <property type="term" value="P:double-strand break repair via homologous recombination"/>
    <property type="evidence" value="ECO:0007669"/>
    <property type="project" value="TreeGrafter"/>
</dbReference>
<dbReference type="InterPro" id="IPR010994">
    <property type="entry name" value="RuvA_2-like"/>
</dbReference>
<dbReference type="InterPro" id="IPR047520">
    <property type="entry name" value="XPF_nuclease"/>
</dbReference>
<dbReference type="GO" id="GO:0000712">
    <property type="term" value="P:resolution of meiotic recombination intermediates"/>
    <property type="evidence" value="ECO:0007669"/>
    <property type="project" value="TreeGrafter"/>
</dbReference>
<evidence type="ECO:0000313" key="14">
    <source>
        <dbReference type="Proteomes" id="UP000243686"/>
    </source>
</evidence>
<evidence type="ECO:0000313" key="13">
    <source>
        <dbReference type="EMBL" id="OON14543.1"/>
    </source>
</evidence>
<keyword evidence="7" id="KW-0238">DNA-binding</keyword>
<protein>
    <recommendedName>
        <fullName evidence="10">DNA repair endonuclease XPF</fullName>
    </recommendedName>
</protein>
<evidence type="ECO:0000256" key="8">
    <source>
        <dbReference type="ARBA" id="ARBA00023204"/>
    </source>
</evidence>
<reference evidence="13 14" key="1">
    <citation type="submission" date="2015-03" db="EMBL/GenBank/DDBJ databases">
        <title>Draft genome of the nematode, Opisthorchis viverrini.</title>
        <authorList>
            <person name="Mitreva M."/>
        </authorList>
    </citation>
    <scope>NUCLEOTIDE SEQUENCE [LARGE SCALE GENOMIC DNA]</scope>
    <source>
        <strain evidence="13">Khon Kaen</strain>
    </source>
</reference>
<dbReference type="GO" id="GO:0003684">
    <property type="term" value="F:damaged DNA binding"/>
    <property type="evidence" value="ECO:0007669"/>
    <property type="project" value="TreeGrafter"/>
</dbReference>
<proteinExistence type="inferred from homology"/>
<evidence type="ECO:0000256" key="9">
    <source>
        <dbReference type="ARBA" id="ARBA00023242"/>
    </source>
</evidence>
<organism evidence="13 14">
    <name type="scientific">Opisthorchis viverrini</name>
    <name type="common">Southeast Asian liver fluke</name>
    <dbReference type="NCBI Taxonomy" id="6198"/>
    <lineage>
        <taxon>Eukaryota</taxon>
        <taxon>Metazoa</taxon>
        <taxon>Spiralia</taxon>
        <taxon>Lophotrochozoa</taxon>
        <taxon>Platyhelminthes</taxon>
        <taxon>Trematoda</taxon>
        <taxon>Digenea</taxon>
        <taxon>Opisthorchiida</taxon>
        <taxon>Opisthorchiata</taxon>
        <taxon>Opisthorchiidae</taxon>
        <taxon>Opisthorchis</taxon>
    </lineage>
</organism>
<keyword evidence="9" id="KW-0539">Nucleus</keyword>
<dbReference type="Gene3D" id="3.40.50.10130">
    <property type="match status" value="1"/>
</dbReference>
<dbReference type="Gene3D" id="1.10.150.20">
    <property type="entry name" value="5' to 3' exonuclease, C-terminal subdomain"/>
    <property type="match status" value="1"/>
</dbReference>
<dbReference type="EMBL" id="KV906568">
    <property type="protein sequence ID" value="OON14543.1"/>
    <property type="molecule type" value="Genomic_DNA"/>
</dbReference>
<keyword evidence="3" id="KW-0540">Nuclease</keyword>
<keyword evidence="14" id="KW-1185">Reference proteome</keyword>
<dbReference type="SMART" id="SM00891">
    <property type="entry name" value="ERCC4"/>
    <property type="match status" value="1"/>
</dbReference>
<dbReference type="GO" id="GO:0003697">
    <property type="term" value="F:single-stranded DNA binding"/>
    <property type="evidence" value="ECO:0007669"/>
    <property type="project" value="TreeGrafter"/>
</dbReference>
<dbReference type="InterPro" id="IPR011335">
    <property type="entry name" value="Restrct_endonuc-II-like"/>
</dbReference>
<dbReference type="CDD" id="cd20078">
    <property type="entry name" value="XPF_nuclease_XPF_euk"/>
    <property type="match status" value="1"/>
</dbReference>
<dbReference type="SUPFAM" id="SSF47781">
    <property type="entry name" value="RuvA domain 2-like"/>
    <property type="match status" value="1"/>
</dbReference>
<dbReference type="Proteomes" id="UP000243686">
    <property type="component" value="Unassembled WGS sequence"/>
</dbReference>
<evidence type="ECO:0000259" key="12">
    <source>
        <dbReference type="SMART" id="SM00891"/>
    </source>
</evidence>
<dbReference type="InterPro" id="IPR006166">
    <property type="entry name" value="ERCC4_domain"/>
</dbReference>
<evidence type="ECO:0000256" key="1">
    <source>
        <dbReference type="ARBA" id="ARBA00004123"/>
    </source>
</evidence>
<comment type="similarity">
    <text evidence="2">Belongs to the XPF family.</text>
</comment>
<feature type="domain" description="ERCC4" evidence="12">
    <location>
        <begin position="695"/>
        <end position="775"/>
    </location>
</feature>
<dbReference type="SUPFAM" id="SSF52980">
    <property type="entry name" value="Restriction endonuclease-like"/>
    <property type="match status" value="1"/>
</dbReference>
<evidence type="ECO:0000256" key="5">
    <source>
        <dbReference type="ARBA" id="ARBA00022763"/>
    </source>
</evidence>
<evidence type="ECO:0000256" key="2">
    <source>
        <dbReference type="ARBA" id="ARBA00010015"/>
    </source>
</evidence>
<feature type="compositionally biased region" description="Basic and acidic residues" evidence="11">
    <location>
        <begin position="427"/>
        <end position="441"/>
    </location>
</feature>
<dbReference type="Pfam" id="PF02732">
    <property type="entry name" value="ERCC4"/>
    <property type="match status" value="1"/>
</dbReference>
<feature type="non-terminal residue" evidence="13">
    <location>
        <position position="1126"/>
    </location>
</feature>
<dbReference type="PANTHER" id="PTHR10150:SF0">
    <property type="entry name" value="DNA REPAIR ENDONUCLEASE XPF"/>
    <property type="match status" value="1"/>
</dbReference>
<name>A0A1S8WJV8_OPIVI</name>
<dbReference type="FunFam" id="3.40.50.10130:FF:000002">
    <property type="entry name" value="DNA repair endonuclease XPF"/>
    <property type="match status" value="1"/>
</dbReference>
<feature type="region of interest" description="Disordered" evidence="11">
    <location>
        <begin position="941"/>
        <end position="991"/>
    </location>
</feature>
<dbReference type="GO" id="GO:1901255">
    <property type="term" value="P:nucleotide-excision repair involved in interstrand cross-link repair"/>
    <property type="evidence" value="ECO:0007669"/>
    <property type="project" value="TreeGrafter"/>
</dbReference>
<dbReference type="GO" id="GO:0000014">
    <property type="term" value="F:single-stranded DNA endodeoxyribonuclease activity"/>
    <property type="evidence" value="ECO:0007669"/>
    <property type="project" value="TreeGrafter"/>
</dbReference>
<evidence type="ECO:0000256" key="3">
    <source>
        <dbReference type="ARBA" id="ARBA00022722"/>
    </source>
</evidence>
<evidence type="ECO:0000256" key="4">
    <source>
        <dbReference type="ARBA" id="ARBA00022759"/>
    </source>
</evidence>
<dbReference type="AlphaFoldDB" id="A0A1S8WJV8"/>
<accession>A0A1S8WJV8</accession>
<feature type="region of interest" description="Disordered" evidence="11">
    <location>
        <begin position="424"/>
        <end position="453"/>
    </location>
</feature>
<dbReference type="PANTHER" id="PTHR10150">
    <property type="entry name" value="DNA REPAIR ENDONUCLEASE XPF"/>
    <property type="match status" value="1"/>
</dbReference>
<sequence length="1126" mass="126088">MHELLEYEASLLLDIHEDSSLLVVAEGLGMDTIVYSTLKLHSDPHNLLLVSNYRPAEARFLSELLAKDDVLHSPGIITAEVNNKEREAIYKRGGVVFVTSRILVVDLLIERMPATLVSGVLILRAHELQEACQENFAIRLLRERNPSIFIKAMSDNAVSLTSGYNHAENIMKQAGIPKLVLWPRFNLQVVSCFAATQPQVEEVRVQLTSYMSTCQSCILDLVKACIRELIDLNPVLNTDELSLENALLPNFDGLIGMYLDPVWHQLTTTSRRLISDIANLRRLLRILIEGDAVSFLNNLEAHRQVAQTANLGISGAQSSGSADHGRRGSYVCPSWFLMDQSDRLLTAARSRVYRNFAEKTVQIELTPKWEALTDILRDIHNSRENASDNPKTQVLVLVAHENSARNLERFLRRGSCSMKRFLINTRDSADDPPPKLTDPKVPKLSNENPTEPQCMTLTQMYKKAGANTFDSAKRPDEDVNSDSSSSSEEDILKPLDSTQMDRERLVQELLPMGCRKIRVASRLLKSSHTGKLEVVIWVPPTIAATEESSSAAFRSGVDQLQHDEFARSFGRRLAYVLDSLQPRHVILYEPRVSWIREIEVHSARCHAQACGSVGAEARESTDGGAMVTPLNVHFMVYENSVEEQRYLTQLRREREAFESLIQLSSHIVIPKDALVPASFQDQGGSDSGQQRQQPRVIVDMREFRSELPALLHRKGLKVEPMTLSVSDYILAPHLCVERKSVSDLIGSLKSGRLYQQCTSMSRHYPNPVLLIEFSLPTKVTGSALARGGLGYRGDGVLGFSLYTGRHSIHSGTELNAHHLLSKLTLLTIHFPNLRLFWSVSPYCTAELFTELKQGRAEPTTEKLPQDGEHLEDHNVEAVDMLLRLPGVSWKNYRRIMKHASTLQELAQCSLEELTKILDSGECATKLYTFLHSDCELLRKQKRDATSTESEPSTSSVSSRRGGGTARGPRLALAGQVKTRRGPARPLSAPPMVPASFKDGLTQMEGDMLTVQELLAAKLAIYEKQLAVPLERCEAMENSAEMFARIQRKSRCPMRERIKWSVVGEKIRIKIVETVLIPFTSIDTDVKRIALPLELDVTGLESVFKLEENLIMKYLPGVVNPPSSNRK</sequence>
<comment type="subcellular location">
    <subcellularLocation>
        <location evidence="1">Nucleus</location>
    </subcellularLocation>
</comment>
<dbReference type="GO" id="GO:0000110">
    <property type="term" value="C:nucleotide-excision repair factor 1 complex"/>
    <property type="evidence" value="ECO:0007669"/>
    <property type="project" value="TreeGrafter"/>
</dbReference>
<feature type="compositionally biased region" description="Low complexity" evidence="11">
    <location>
        <begin position="946"/>
        <end position="959"/>
    </location>
</feature>
<gene>
    <name evidence="13" type="ORF">X801_09665</name>
</gene>
<keyword evidence="5" id="KW-0227">DNA damage</keyword>
<feature type="region of interest" description="Disordered" evidence="11">
    <location>
        <begin position="468"/>
        <end position="493"/>
    </location>
</feature>
<evidence type="ECO:0000256" key="7">
    <source>
        <dbReference type="ARBA" id="ARBA00023125"/>
    </source>
</evidence>
<evidence type="ECO:0000256" key="11">
    <source>
        <dbReference type="SAM" id="MobiDB-lite"/>
    </source>
</evidence>
<keyword evidence="4" id="KW-0255">Endonuclease</keyword>
<evidence type="ECO:0000256" key="6">
    <source>
        <dbReference type="ARBA" id="ARBA00022801"/>
    </source>
</evidence>
<keyword evidence="8" id="KW-0234">DNA repair</keyword>
<keyword evidence="6" id="KW-0378">Hydrolase</keyword>